<reference evidence="1" key="1">
    <citation type="submission" date="2022-05" db="EMBL/GenBank/DDBJ databases">
        <title>A multi-omics perspective on studying reproductive biology in Daphnia sinensis.</title>
        <authorList>
            <person name="Jia J."/>
        </authorList>
    </citation>
    <scope>NUCLEOTIDE SEQUENCE</scope>
    <source>
        <strain evidence="1">WSL</strain>
    </source>
</reference>
<sequence length="142" mass="16089">MYFKATTSEPSFTSDDWTEKTILDHDTRESIADLPVLKTSLQYVMDPTPMDINNNEAEEILPQETIHHHNEITLPDLPEPPNEAAKITTNDNPLQIKPQSSTCQPKIEQTTLNLLNHRATQKQSPALMQNTGFQPYSMNMSP</sequence>
<accession>A0AAD5KDI9</accession>
<dbReference type="EMBL" id="WJBH02000311">
    <property type="protein sequence ID" value="KAI9549304.1"/>
    <property type="molecule type" value="Genomic_DNA"/>
</dbReference>
<keyword evidence="2" id="KW-1185">Reference proteome</keyword>
<gene>
    <name evidence="1" type="ORF">GHT06_006269</name>
</gene>
<evidence type="ECO:0000313" key="2">
    <source>
        <dbReference type="Proteomes" id="UP000820818"/>
    </source>
</evidence>
<proteinExistence type="predicted"/>
<organism evidence="1 2">
    <name type="scientific">Daphnia sinensis</name>
    <dbReference type="NCBI Taxonomy" id="1820382"/>
    <lineage>
        <taxon>Eukaryota</taxon>
        <taxon>Metazoa</taxon>
        <taxon>Ecdysozoa</taxon>
        <taxon>Arthropoda</taxon>
        <taxon>Crustacea</taxon>
        <taxon>Branchiopoda</taxon>
        <taxon>Diplostraca</taxon>
        <taxon>Cladocera</taxon>
        <taxon>Anomopoda</taxon>
        <taxon>Daphniidae</taxon>
        <taxon>Daphnia</taxon>
        <taxon>Daphnia similis group</taxon>
    </lineage>
</organism>
<evidence type="ECO:0000313" key="1">
    <source>
        <dbReference type="EMBL" id="KAI9549304.1"/>
    </source>
</evidence>
<dbReference type="AlphaFoldDB" id="A0AAD5KDI9"/>
<comment type="caution">
    <text evidence="1">The sequence shown here is derived from an EMBL/GenBank/DDBJ whole genome shotgun (WGS) entry which is preliminary data.</text>
</comment>
<dbReference type="Proteomes" id="UP000820818">
    <property type="component" value="Unassembled WGS sequence"/>
</dbReference>
<protein>
    <submittedName>
        <fullName evidence="1">Uncharacterized protein</fullName>
    </submittedName>
</protein>
<name>A0AAD5KDI9_9CRUS</name>